<dbReference type="OrthoDB" id="5419508at2759"/>
<proteinExistence type="predicted"/>
<accession>A0A6A5QGS7</accession>
<reference evidence="1" key="1">
    <citation type="journal article" date="2020" name="Stud. Mycol.">
        <title>101 Dothideomycetes genomes: a test case for predicting lifestyles and emergence of pathogens.</title>
        <authorList>
            <person name="Haridas S."/>
            <person name="Albert R."/>
            <person name="Binder M."/>
            <person name="Bloem J."/>
            <person name="Labutti K."/>
            <person name="Salamov A."/>
            <person name="Andreopoulos B."/>
            <person name="Baker S."/>
            <person name="Barry K."/>
            <person name="Bills G."/>
            <person name="Bluhm B."/>
            <person name="Cannon C."/>
            <person name="Castanera R."/>
            <person name="Culley D."/>
            <person name="Daum C."/>
            <person name="Ezra D."/>
            <person name="Gonzalez J."/>
            <person name="Henrissat B."/>
            <person name="Kuo A."/>
            <person name="Liang C."/>
            <person name="Lipzen A."/>
            <person name="Lutzoni F."/>
            <person name="Magnuson J."/>
            <person name="Mondo S."/>
            <person name="Nolan M."/>
            <person name="Ohm R."/>
            <person name="Pangilinan J."/>
            <person name="Park H.-J."/>
            <person name="Ramirez L."/>
            <person name="Alfaro M."/>
            <person name="Sun H."/>
            <person name="Tritt A."/>
            <person name="Yoshinaga Y."/>
            <person name="Zwiers L.-H."/>
            <person name="Turgeon B."/>
            <person name="Goodwin S."/>
            <person name="Spatafora J."/>
            <person name="Crous P."/>
            <person name="Grigoriev I."/>
        </authorList>
    </citation>
    <scope>NUCLEOTIDE SEQUENCE</scope>
    <source>
        <strain evidence="1">HMLAC05119</strain>
    </source>
</reference>
<gene>
    <name evidence="1" type="ORF">BDU57DRAFT_456652</name>
</gene>
<dbReference type="EMBL" id="ML979138">
    <property type="protein sequence ID" value="KAF1913704.1"/>
    <property type="molecule type" value="Genomic_DNA"/>
</dbReference>
<keyword evidence="2" id="KW-1185">Reference proteome</keyword>
<protein>
    <submittedName>
        <fullName evidence="1">Uncharacterized protein</fullName>
    </submittedName>
</protein>
<evidence type="ECO:0000313" key="1">
    <source>
        <dbReference type="EMBL" id="KAF1913704.1"/>
    </source>
</evidence>
<dbReference type="Proteomes" id="UP000800096">
    <property type="component" value="Unassembled WGS sequence"/>
</dbReference>
<evidence type="ECO:0000313" key="2">
    <source>
        <dbReference type="Proteomes" id="UP000800096"/>
    </source>
</evidence>
<organism evidence="1 2">
    <name type="scientific">Ampelomyces quisqualis</name>
    <name type="common">Powdery mildew agent</name>
    <dbReference type="NCBI Taxonomy" id="50730"/>
    <lineage>
        <taxon>Eukaryota</taxon>
        <taxon>Fungi</taxon>
        <taxon>Dikarya</taxon>
        <taxon>Ascomycota</taxon>
        <taxon>Pezizomycotina</taxon>
        <taxon>Dothideomycetes</taxon>
        <taxon>Pleosporomycetidae</taxon>
        <taxon>Pleosporales</taxon>
        <taxon>Pleosporineae</taxon>
        <taxon>Phaeosphaeriaceae</taxon>
        <taxon>Ampelomyces</taxon>
    </lineage>
</organism>
<dbReference type="AlphaFoldDB" id="A0A6A5QGS7"/>
<name>A0A6A5QGS7_AMPQU</name>
<feature type="non-terminal residue" evidence="1">
    <location>
        <position position="247"/>
    </location>
</feature>
<sequence>MAGCAPQAILPSLSPAITQADVRTATTSYEPSFIIQSLIDVSSYLADLVKHTTIFGPTINDPYSPSLKTLHDRLHAGHLPLNPLPAISKNAMRLRQDVNTRTRLPIASRPLQDFEDMYYALLSRMQSMHQMLDARVSSCFNASTDVLFDSGPRIVDFAASLAEYWTLLNSAGVVRALDDAVRQARVDALYTAIQEELEANVITQVDADGLLRDLYESKDEAEGLSWFGAWSPAMMGAWLEEKYRVVL</sequence>